<dbReference type="RefSeq" id="WP_179507680.1">
    <property type="nucleotide sequence ID" value="NZ_JACCBY010000001.1"/>
</dbReference>
<accession>A0A7Y9FKW4</accession>
<dbReference type="EMBL" id="JACCBY010000001">
    <property type="protein sequence ID" value="NYD89184.1"/>
    <property type="molecule type" value="Genomic_DNA"/>
</dbReference>
<dbReference type="AlphaFoldDB" id="A0A7Y9FKW4"/>
<comment type="caution">
    <text evidence="1">The sequence shown here is derived from an EMBL/GenBank/DDBJ whole genome shotgun (WGS) entry which is preliminary data.</text>
</comment>
<sequence length="331" mass="36247">MKTFKPFDLDDAPEHVRQGCAAFDSALATRTTREWPKVVKATIAEIHGDVDYVVEIAPAVEMLFTWETAHAGDHFWDDAADAAMRAAEVSHTLKGPYREFVDHARKLIGDAEADGCAIDLVGVAIAEPMRWWQQDRPMYLATLTGLKENLRPGPCWITAETVTEWDERLLCLIGHQRRLAASLETFASIGADATIDAIALRLILDEPEPDGIMLTLRDVVRLKVAAGRTLTWEGGHITSSGADPSMSIHWSGERLWLPEASIPESACAALYGRPASDLVACTAIPDGVRLLEVVNEGDGDATWVEARLSPPRCYLDLGSGRHWPVAEGSSR</sequence>
<protein>
    <submittedName>
        <fullName evidence="1">Uncharacterized protein</fullName>
    </submittedName>
</protein>
<evidence type="ECO:0000313" key="1">
    <source>
        <dbReference type="EMBL" id="NYD89184.1"/>
    </source>
</evidence>
<evidence type="ECO:0000313" key="2">
    <source>
        <dbReference type="Proteomes" id="UP000517753"/>
    </source>
</evidence>
<reference evidence="1 2" key="1">
    <citation type="submission" date="2020-08" db="EMBL/GenBank/DDBJ databases">
        <title>The Agave Microbiome: Exploring the role of microbial communities in plant adaptations to desert environments.</title>
        <authorList>
            <person name="Partida-Martinez L.P."/>
        </authorList>
    </citation>
    <scope>NUCLEOTIDE SEQUENCE [LARGE SCALE GENOMIC DNA]</scope>
    <source>
        <strain evidence="1 2">AS2.3</strain>
    </source>
</reference>
<name>A0A7Y9FKW4_9SPHN</name>
<dbReference type="Proteomes" id="UP000517753">
    <property type="component" value="Unassembled WGS sequence"/>
</dbReference>
<organism evidence="1 2">
    <name type="scientific">Sphingomonas melonis</name>
    <dbReference type="NCBI Taxonomy" id="152682"/>
    <lineage>
        <taxon>Bacteria</taxon>
        <taxon>Pseudomonadati</taxon>
        <taxon>Pseudomonadota</taxon>
        <taxon>Alphaproteobacteria</taxon>
        <taxon>Sphingomonadales</taxon>
        <taxon>Sphingomonadaceae</taxon>
        <taxon>Sphingomonas</taxon>
    </lineage>
</organism>
<gene>
    <name evidence="1" type="ORF">HD841_000953</name>
</gene>
<proteinExistence type="predicted"/>
<keyword evidence="2" id="KW-1185">Reference proteome</keyword>